<keyword evidence="3" id="KW-1185">Reference proteome</keyword>
<feature type="transmembrane region" description="Helical" evidence="1">
    <location>
        <begin position="28"/>
        <end position="49"/>
    </location>
</feature>
<dbReference type="Pfam" id="PF06123">
    <property type="entry name" value="CreD"/>
    <property type="match status" value="1"/>
</dbReference>
<keyword evidence="1" id="KW-0472">Membrane</keyword>
<gene>
    <name evidence="2" type="ORF">CMV30_10065</name>
</gene>
<feature type="transmembrane region" description="Helical" evidence="1">
    <location>
        <begin position="412"/>
        <end position="432"/>
    </location>
</feature>
<dbReference type="AlphaFoldDB" id="A0A290Q778"/>
<evidence type="ECO:0000256" key="1">
    <source>
        <dbReference type="SAM" id="Phobius"/>
    </source>
</evidence>
<keyword evidence="1" id="KW-0812">Transmembrane</keyword>
<sequence length="480" mass="52451">MLRSEDGWMDTASSLVSASRGWFQRRALFFKVIGVGIFGLLLLIPLGMVRSVLWERQMRSAEAVNSITETWGRSQRILGPVLVVPYTWKAEFEETTVVEGRRVKEMKTAEFSSEAFFLPEKLQVAGDLEMSERRRGIYAVPVYAGKLRLAGTFIRPEFGFTGVKNPQPQWERARVSFVLSDLRGAREALVVNWAGKPAALQPGAQLAGFKKGVSAGVVVDALAAEQTFSLELTMNGSEALTVVPLGRETTVALTSNWPDPSFMGAFLPVKREIGTEGFSAEWAVSYYGRDFPQQWTTRTGERAPEEEIFAQSEFGVKLAPAVSAYRTVERAIKYGVLFVALVFTVFFLFEAVCALKLNALNYLLVGAALCLFFLGLLALSEVASFENAYAGAAAASMVLIGLYGWRVLRSAFRAVLVSGMLGGVYAYLFFVLRMEDMSLVAGTAGLFVVLAAVMYATRGLRTEVKAEETAAGAADVGVAR</sequence>
<dbReference type="NCBIfam" id="NF008712">
    <property type="entry name" value="PRK11715.1-1"/>
    <property type="match status" value="1"/>
</dbReference>
<dbReference type="KEGG" id="vbh:CMV30_10065"/>
<dbReference type="PANTHER" id="PTHR30092">
    <property type="entry name" value="INNER MEMBRANE PROTEIN CRED"/>
    <property type="match status" value="1"/>
</dbReference>
<proteinExistence type="predicted"/>
<dbReference type="Proteomes" id="UP000217265">
    <property type="component" value="Chromosome"/>
</dbReference>
<organism evidence="2 3">
    <name type="scientific">Nibricoccus aquaticus</name>
    <dbReference type="NCBI Taxonomy" id="2576891"/>
    <lineage>
        <taxon>Bacteria</taxon>
        <taxon>Pseudomonadati</taxon>
        <taxon>Verrucomicrobiota</taxon>
        <taxon>Opitutia</taxon>
        <taxon>Opitutales</taxon>
        <taxon>Opitutaceae</taxon>
        <taxon>Nibricoccus</taxon>
    </lineage>
</organism>
<protein>
    <submittedName>
        <fullName evidence="2">Cell envelope integrity protein CreD</fullName>
    </submittedName>
</protein>
<dbReference type="GO" id="GO:0005886">
    <property type="term" value="C:plasma membrane"/>
    <property type="evidence" value="ECO:0007669"/>
    <property type="project" value="TreeGrafter"/>
</dbReference>
<keyword evidence="1" id="KW-1133">Transmembrane helix</keyword>
<reference evidence="2 3" key="1">
    <citation type="submission" date="2017-09" db="EMBL/GenBank/DDBJ databases">
        <title>Complete genome sequence of Verrucomicrobial strain HZ-65, isolated from freshwater.</title>
        <authorList>
            <person name="Choi A."/>
        </authorList>
    </citation>
    <scope>NUCLEOTIDE SEQUENCE [LARGE SCALE GENOMIC DNA]</scope>
    <source>
        <strain evidence="2 3">HZ-65</strain>
    </source>
</reference>
<feature type="transmembrane region" description="Helical" evidence="1">
    <location>
        <begin position="334"/>
        <end position="355"/>
    </location>
</feature>
<name>A0A290Q778_9BACT</name>
<dbReference type="InterPro" id="IPR010364">
    <property type="entry name" value="Uncharacterised_IM_CreD"/>
</dbReference>
<dbReference type="EMBL" id="CP023344">
    <property type="protein sequence ID" value="ATC64273.1"/>
    <property type="molecule type" value="Genomic_DNA"/>
</dbReference>
<feature type="transmembrane region" description="Helical" evidence="1">
    <location>
        <begin position="388"/>
        <end position="405"/>
    </location>
</feature>
<dbReference type="PANTHER" id="PTHR30092:SF0">
    <property type="entry name" value="INNER MEMBRANE PROTEIN CRED"/>
    <property type="match status" value="1"/>
</dbReference>
<dbReference type="RefSeq" id="WP_096055905.1">
    <property type="nucleotide sequence ID" value="NZ_CP023344.1"/>
</dbReference>
<accession>A0A290Q778</accession>
<dbReference type="OrthoDB" id="9791851at2"/>
<dbReference type="PIRSF" id="PIRSF004548">
    <property type="entry name" value="CreD"/>
    <property type="match status" value="1"/>
</dbReference>
<evidence type="ECO:0000313" key="2">
    <source>
        <dbReference type="EMBL" id="ATC64273.1"/>
    </source>
</evidence>
<feature type="transmembrane region" description="Helical" evidence="1">
    <location>
        <begin position="362"/>
        <end position="382"/>
    </location>
</feature>
<feature type="transmembrane region" description="Helical" evidence="1">
    <location>
        <begin position="438"/>
        <end position="456"/>
    </location>
</feature>
<evidence type="ECO:0000313" key="3">
    <source>
        <dbReference type="Proteomes" id="UP000217265"/>
    </source>
</evidence>